<comment type="caution">
    <text evidence="1">The sequence shown here is derived from an EMBL/GenBank/DDBJ whole genome shotgun (WGS) entry which is preliminary data.</text>
</comment>
<organism evidence="1 2">
    <name type="scientific">Candidatus Yanofskybacteria bacterium RIFCSPHIGHO2_02_FULL_41_11</name>
    <dbReference type="NCBI Taxonomy" id="1802675"/>
    <lineage>
        <taxon>Bacteria</taxon>
        <taxon>Candidatus Yanofskyibacteriota</taxon>
    </lineage>
</organism>
<evidence type="ECO:0000313" key="1">
    <source>
        <dbReference type="EMBL" id="OGN09595.1"/>
    </source>
</evidence>
<proteinExistence type="predicted"/>
<dbReference type="AlphaFoldDB" id="A0A1F8F8Z4"/>
<evidence type="ECO:0000313" key="2">
    <source>
        <dbReference type="Proteomes" id="UP000177167"/>
    </source>
</evidence>
<accession>A0A1F8F8Z4</accession>
<sequence>MNNYEVKYYIDSKGRSPVREYIGRLNLKERAKVLKYIDFLRENNGRLDEPYSRHIEGKIRELRVDFHRNRHRIFYFTFVGRKIILLHAFLKKTAKTPISEINQAKKNYLNIVK</sequence>
<dbReference type="EMBL" id="MGJP01000032">
    <property type="protein sequence ID" value="OGN09595.1"/>
    <property type="molecule type" value="Genomic_DNA"/>
</dbReference>
<gene>
    <name evidence="1" type="ORF">A3J46_02330</name>
</gene>
<protein>
    <recommendedName>
        <fullName evidence="3">Addiction module toxin RelE</fullName>
    </recommendedName>
</protein>
<dbReference type="InterPro" id="IPR009241">
    <property type="entry name" value="HigB-like"/>
</dbReference>
<reference evidence="1 2" key="1">
    <citation type="journal article" date="2016" name="Nat. Commun.">
        <title>Thousands of microbial genomes shed light on interconnected biogeochemical processes in an aquifer system.</title>
        <authorList>
            <person name="Anantharaman K."/>
            <person name="Brown C.T."/>
            <person name="Hug L.A."/>
            <person name="Sharon I."/>
            <person name="Castelle C.J."/>
            <person name="Probst A.J."/>
            <person name="Thomas B.C."/>
            <person name="Singh A."/>
            <person name="Wilkins M.J."/>
            <person name="Karaoz U."/>
            <person name="Brodie E.L."/>
            <person name="Williams K.H."/>
            <person name="Hubbard S.S."/>
            <person name="Banfield J.F."/>
        </authorList>
    </citation>
    <scope>NUCLEOTIDE SEQUENCE [LARGE SCALE GENOMIC DNA]</scope>
</reference>
<dbReference type="Pfam" id="PF05973">
    <property type="entry name" value="Gp49"/>
    <property type="match status" value="1"/>
</dbReference>
<name>A0A1F8F8Z4_9BACT</name>
<evidence type="ECO:0008006" key="3">
    <source>
        <dbReference type="Google" id="ProtNLM"/>
    </source>
</evidence>
<dbReference type="Proteomes" id="UP000177167">
    <property type="component" value="Unassembled WGS sequence"/>
</dbReference>